<evidence type="ECO:0000256" key="9">
    <source>
        <dbReference type="ARBA" id="ARBA00022679"/>
    </source>
</evidence>
<evidence type="ECO:0000256" key="12">
    <source>
        <dbReference type="ARBA" id="ARBA00022989"/>
    </source>
</evidence>
<evidence type="ECO:0000256" key="2">
    <source>
        <dbReference type="ARBA" id="ARBA00004651"/>
    </source>
</evidence>
<dbReference type="GO" id="GO:0008818">
    <property type="term" value="F:cobalamin 5'-phosphate synthase activity"/>
    <property type="evidence" value="ECO:0007669"/>
    <property type="project" value="UniProtKB-UniRule"/>
</dbReference>
<evidence type="ECO:0000256" key="11">
    <source>
        <dbReference type="ARBA" id="ARBA00022842"/>
    </source>
</evidence>
<feature type="transmembrane region" description="Helical" evidence="19">
    <location>
        <begin position="184"/>
        <end position="213"/>
    </location>
</feature>
<dbReference type="UniPathway" id="UPA00148">
    <property type="reaction ID" value="UER00238"/>
</dbReference>
<dbReference type="AlphaFoldDB" id="A0A1Y6B9V0"/>
<keyword evidence="9 19" id="KW-0808">Transferase</keyword>
<comment type="similarity">
    <text evidence="4 19">Belongs to the CobS family.</text>
</comment>
<dbReference type="EMBL" id="FWZX01000001">
    <property type="protein sequence ID" value="SME92392.1"/>
    <property type="molecule type" value="Genomic_DNA"/>
</dbReference>
<dbReference type="STRING" id="560819.SAMN05428998_101495"/>
<evidence type="ECO:0000313" key="21">
    <source>
        <dbReference type="Proteomes" id="UP000192917"/>
    </source>
</evidence>
<evidence type="ECO:0000256" key="19">
    <source>
        <dbReference type="HAMAP-Rule" id="MF_00719"/>
    </source>
</evidence>
<keyword evidence="11 19" id="KW-0460">Magnesium</keyword>
<evidence type="ECO:0000256" key="3">
    <source>
        <dbReference type="ARBA" id="ARBA00004663"/>
    </source>
</evidence>
<evidence type="ECO:0000313" key="20">
    <source>
        <dbReference type="EMBL" id="SME92392.1"/>
    </source>
</evidence>
<dbReference type="PANTHER" id="PTHR34148">
    <property type="entry name" value="ADENOSYLCOBINAMIDE-GDP RIBAZOLETRANSFERASE"/>
    <property type="match status" value="1"/>
</dbReference>
<evidence type="ECO:0000256" key="13">
    <source>
        <dbReference type="ARBA" id="ARBA00023136"/>
    </source>
</evidence>
<keyword evidence="10 19" id="KW-0812">Transmembrane</keyword>
<dbReference type="HAMAP" id="MF_00719">
    <property type="entry name" value="CobS"/>
    <property type="match status" value="1"/>
</dbReference>
<comment type="cofactor">
    <cofactor evidence="1 19">
        <name>Mg(2+)</name>
        <dbReference type="ChEBI" id="CHEBI:18420"/>
    </cofactor>
</comment>
<evidence type="ECO:0000256" key="10">
    <source>
        <dbReference type="ARBA" id="ARBA00022692"/>
    </source>
</evidence>
<reference evidence="20 21" key="1">
    <citation type="submission" date="2017-04" db="EMBL/GenBank/DDBJ databases">
        <authorList>
            <person name="Afonso C.L."/>
            <person name="Miller P.J."/>
            <person name="Scott M.A."/>
            <person name="Spackman E."/>
            <person name="Goraichik I."/>
            <person name="Dimitrov K.M."/>
            <person name="Suarez D.L."/>
            <person name="Swayne D.E."/>
        </authorList>
    </citation>
    <scope>NUCLEOTIDE SEQUENCE [LARGE SCALE GENOMIC DNA]</scope>
    <source>
        <strain evidence="20 21">USBA 355</strain>
    </source>
</reference>
<comment type="subcellular location">
    <subcellularLocation>
        <location evidence="2 19">Cell membrane</location>
        <topology evidence="2 19">Multi-pass membrane protein</topology>
    </subcellularLocation>
</comment>
<evidence type="ECO:0000256" key="6">
    <source>
        <dbReference type="ARBA" id="ARBA00015850"/>
    </source>
</evidence>
<dbReference type="GO" id="GO:0009236">
    <property type="term" value="P:cobalamin biosynthetic process"/>
    <property type="evidence" value="ECO:0007669"/>
    <property type="project" value="UniProtKB-UniRule"/>
</dbReference>
<dbReference type="InterPro" id="IPR003805">
    <property type="entry name" value="CobS"/>
</dbReference>
<comment type="catalytic activity">
    <reaction evidence="18 19">
        <text>alpha-ribazole 5'-phosphate + adenosylcob(III)inamide-GDP = adenosylcob(III)alamin 5'-phosphate + GMP + H(+)</text>
        <dbReference type="Rhea" id="RHEA:23560"/>
        <dbReference type="ChEBI" id="CHEBI:15378"/>
        <dbReference type="ChEBI" id="CHEBI:57918"/>
        <dbReference type="ChEBI" id="CHEBI:58115"/>
        <dbReference type="ChEBI" id="CHEBI:60487"/>
        <dbReference type="ChEBI" id="CHEBI:60493"/>
        <dbReference type="EC" id="2.7.8.26"/>
    </reaction>
</comment>
<keyword evidence="13 19" id="KW-0472">Membrane</keyword>
<evidence type="ECO:0000256" key="16">
    <source>
        <dbReference type="ARBA" id="ARBA00032853"/>
    </source>
</evidence>
<evidence type="ECO:0000256" key="1">
    <source>
        <dbReference type="ARBA" id="ARBA00001946"/>
    </source>
</evidence>
<feature type="transmembrane region" description="Helical" evidence="19">
    <location>
        <begin position="62"/>
        <end position="79"/>
    </location>
</feature>
<accession>A0A1Y6B9V0</accession>
<evidence type="ECO:0000256" key="18">
    <source>
        <dbReference type="ARBA" id="ARBA00049504"/>
    </source>
</evidence>
<comment type="pathway">
    <text evidence="3 19">Cofactor biosynthesis; adenosylcobalamin biosynthesis; adenosylcobalamin from cob(II)yrinate a,c-diamide: step 7/7.</text>
</comment>
<dbReference type="GO" id="GO:0005886">
    <property type="term" value="C:plasma membrane"/>
    <property type="evidence" value="ECO:0007669"/>
    <property type="project" value="UniProtKB-SubCell"/>
</dbReference>
<organism evidence="20 21">
    <name type="scientific">Tistlia consotensis USBA 355</name>
    <dbReference type="NCBI Taxonomy" id="560819"/>
    <lineage>
        <taxon>Bacteria</taxon>
        <taxon>Pseudomonadati</taxon>
        <taxon>Pseudomonadota</taxon>
        <taxon>Alphaproteobacteria</taxon>
        <taxon>Rhodospirillales</taxon>
        <taxon>Rhodovibrionaceae</taxon>
        <taxon>Tistlia</taxon>
    </lineage>
</organism>
<dbReference type="Proteomes" id="UP000192917">
    <property type="component" value="Unassembled WGS sequence"/>
</dbReference>
<dbReference type="Pfam" id="PF02654">
    <property type="entry name" value="CobS"/>
    <property type="match status" value="1"/>
</dbReference>
<protein>
    <recommendedName>
        <fullName evidence="6 19">Adenosylcobinamide-GDP ribazoletransferase</fullName>
        <ecNumber evidence="5 19">2.7.8.26</ecNumber>
    </recommendedName>
    <alternativeName>
        <fullName evidence="16 19">Cobalamin synthase</fullName>
    </alternativeName>
    <alternativeName>
        <fullName evidence="15 19">Cobalamin-5'-phosphate synthase</fullName>
    </alternativeName>
</protein>
<dbReference type="GO" id="GO:0051073">
    <property type="term" value="F:adenosylcobinamide-GDP ribazoletransferase activity"/>
    <property type="evidence" value="ECO:0007669"/>
    <property type="project" value="UniProtKB-UniRule"/>
</dbReference>
<feature type="transmembrane region" description="Helical" evidence="19">
    <location>
        <begin position="35"/>
        <end position="56"/>
    </location>
</feature>
<keyword evidence="7 19" id="KW-1003">Cell membrane</keyword>
<comment type="catalytic activity">
    <reaction evidence="17 19">
        <text>alpha-ribazole + adenosylcob(III)inamide-GDP = adenosylcob(III)alamin + GMP + H(+)</text>
        <dbReference type="Rhea" id="RHEA:16049"/>
        <dbReference type="ChEBI" id="CHEBI:10329"/>
        <dbReference type="ChEBI" id="CHEBI:15378"/>
        <dbReference type="ChEBI" id="CHEBI:18408"/>
        <dbReference type="ChEBI" id="CHEBI:58115"/>
        <dbReference type="ChEBI" id="CHEBI:60487"/>
        <dbReference type="EC" id="2.7.8.26"/>
    </reaction>
</comment>
<keyword evidence="21" id="KW-1185">Reference proteome</keyword>
<evidence type="ECO:0000256" key="8">
    <source>
        <dbReference type="ARBA" id="ARBA00022573"/>
    </source>
</evidence>
<gene>
    <name evidence="19" type="primary">cobS</name>
    <name evidence="20" type="ORF">SAMN05428998_101495</name>
</gene>
<evidence type="ECO:0000256" key="17">
    <source>
        <dbReference type="ARBA" id="ARBA00048623"/>
    </source>
</evidence>
<dbReference type="PANTHER" id="PTHR34148:SF1">
    <property type="entry name" value="ADENOSYLCOBINAMIDE-GDP RIBAZOLETRANSFERASE"/>
    <property type="match status" value="1"/>
</dbReference>
<keyword evidence="12 19" id="KW-1133">Transmembrane helix</keyword>
<dbReference type="EC" id="2.7.8.26" evidence="5 19"/>
<keyword evidence="8 19" id="KW-0169">Cobalamin biosynthesis</keyword>
<evidence type="ECO:0000256" key="5">
    <source>
        <dbReference type="ARBA" id="ARBA00013200"/>
    </source>
</evidence>
<feature type="transmembrane region" description="Helical" evidence="19">
    <location>
        <begin position="233"/>
        <end position="252"/>
    </location>
</feature>
<comment type="function">
    <text evidence="14 19">Joins adenosylcobinamide-GDP and alpha-ribazole to generate adenosylcobalamin (Ado-cobalamin). Also synthesizes adenosylcobalamin 5'-phosphate from adenosylcobinamide-GDP and alpha-ribazole 5'-phosphate.</text>
</comment>
<feature type="transmembrane region" description="Helical" evidence="19">
    <location>
        <begin position="109"/>
        <end position="133"/>
    </location>
</feature>
<evidence type="ECO:0000256" key="14">
    <source>
        <dbReference type="ARBA" id="ARBA00025228"/>
    </source>
</evidence>
<name>A0A1Y6B9V0_9PROT</name>
<proteinExistence type="inferred from homology"/>
<evidence type="ECO:0000256" key="7">
    <source>
        <dbReference type="ARBA" id="ARBA00022475"/>
    </source>
</evidence>
<sequence length="253" mass="25784">MSAFLSDFLNAAGLLTRLPLPAADPRRPFRHAARAYPAVGLLIGLLAALAFALFGWLGLGDWPAAFLTLAVSLLLTGALHEDGLADVADGFGGGRDREEKLAILRDSRIGSYGVLALALSVGLRASALVLLAQAGPDEAGLAGAGLIAAHGLSRGLLPLLTLLQPLARRDGLAVGAGRSEGGDAWTALAIGFVVAWATLSFGAALLALLLGLAAVFLFGRLAERQIGGYTGDVLGALQQVLEILVLLVAVGLA</sequence>
<feature type="transmembrane region" description="Helical" evidence="19">
    <location>
        <begin position="139"/>
        <end position="163"/>
    </location>
</feature>
<evidence type="ECO:0000256" key="4">
    <source>
        <dbReference type="ARBA" id="ARBA00010561"/>
    </source>
</evidence>
<evidence type="ECO:0000256" key="15">
    <source>
        <dbReference type="ARBA" id="ARBA00032605"/>
    </source>
</evidence>
<dbReference type="RefSeq" id="WP_085120828.1">
    <property type="nucleotide sequence ID" value="NZ_FWZX01000001.1"/>
</dbReference>